<feature type="region of interest" description="Disordered" evidence="1">
    <location>
        <begin position="57"/>
        <end position="82"/>
    </location>
</feature>
<dbReference type="EMBL" id="JADNRY010000037">
    <property type="protein sequence ID" value="KAF9070805.1"/>
    <property type="molecule type" value="Genomic_DNA"/>
</dbReference>
<keyword evidence="3" id="KW-1185">Reference proteome</keyword>
<evidence type="ECO:0000313" key="3">
    <source>
        <dbReference type="Proteomes" id="UP000772434"/>
    </source>
</evidence>
<dbReference type="Proteomes" id="UP000772434">
    <property type="component" value="Unassembled WGS sequence"/>
</dbReference>
<evidence type="ECO:0000256" key="1">
    <source>
        <dbReference type="SAM" id="MobiDB-lite"/>
    </source>
</evidence>
<proteinExistence type="predicted"/>
<feature type="compositionally biased region" description="Low complexity" evidence="1">
    <location>
        <begin position="70"/>
        <end position="82"/>
    </location>
</feature>
<feature type="compositionally biased region" description="Polar residues" evidence="1">
    <location>
        <begin position="57"/>
        <end position="69"/>
    </location>
</feature>
<feature type="compositionally biased region" description="Low complexity" evidence="1">
    <location>
        <begin position="294"/>
        <end position="308"/>
    </location>
</feature>
<gene>
    <name evidence="2" type="ORF">BDP27DRAFT_1419579</name>
</gene>
<reference evidence="2" key="1">
    <citation type="submission" date="2020-11" db="EMBL/GenBank/DDBJ databases">
        <authorList>
            <consortium name="DOE Joint Genome Institute"/>
            <person name="Ahrendt S."/>
            <person name="Riley R."/>
            <person name="Andreopoulos W."/>
            <person name="Labutti K."/>
            <person name="Pangilinan J."/>
            <person name="Ruiz-Duenas F.J."/>
            <person name="Barrasa J.M."/>
            <person name="Sanchez-Garcia M."/>
            <person name="Camarero S."/>
            <person name="Miyauchi S."/>
            <person name="Serrano A."/>
            <person name="Linde D."/>
            <person name="Babiker R."/>
            <person name="Drula E."/>
            <person name="Ayuso-Fernandez I."/>
            <person name="Pacheco R."/>
            <person name="Padilla G."/>
            <person name="Ferreira P."/>
            <person name="Barriuso J."/>
            <person name="Kellner H."/>
            <person name="Castanera R."/>
            <person name="Alfaro M."/>
            <person name="Ramirez L."/>
            <person name="Pisabarro A.G."/>
            <person name="Kuo A."/>
            <person name="Tritt A."/>
            <person name="Lipzen A."/>
            <person name="He G."/>
            <person name="Yan M."/>
            <person name="Ng V."/>
            <person name="Cullen D."/>
            <person name="Martin F."/>
            <person name="Rosso M.-N."/>
            <person name="Henrissat B."/>
            <person name="Hibbett D."/>
            <person name="Martinez A.T."/>
            <person name="Grigoriev I.V."/>
        </authorList>
    </citation>
    <scope>NUCLEOTIDE SEQUENCE</scope>
    <source>
        <strain evidence="2">AH 40177</strain>
    </source>
</reference>
<accession>A0A9P5PZ22</accession>
<sequence>MDTEEWMDFFTLNTTNTDPLDYTAEDLTFSLSSSSQSSFDERLFASQLLFQPEVTESLSTPMPSSHGFGSNQPPSNEEEPLSSLELSNFPVPLLFPVNNLSVDNFTICVHLWASPNIHTLPTSPHILWHIEVVSDSMHVFDNTWGISVPAMFKILQDHRASLPASYSRALQDNSTLLLGSSLLSFSKPPIEDNHLFHFGTIHQIQTLMETSFDIPSFFMGADEKLDIHQGYLQHPFILANNPHKSSGRHFCVVLVNSDQESNHSLRVSSKRRHSRFEPYTSRPSTPSALCTPHSNQSLSLASSSSTIDDPSTSMVNIFDSNSAVDAASSLSNSRSDQIYTFISCSPATSLSSFAPTLPLADTPINPTPPPPLENIAALADSTSSSSLSFISAAPTSSLPPNTLADPPPSSLSVTSAASTSLSQDPLIRQNGKQGTTLRDLYHTFIMIRNILIPLGYSNTVKKLKGREVYYLNGDHETLGTITKHYLGCSDRTFEEKARNFGLAESIGRSRWAKQIPDDPYRSVDIDLAHGVWLRMLYLWGPLRWIDRSPDERSEDVFERRAAELRQNHLIDFRSEISSSIAFGSD</sequence>
<organism evidence="2 3">
    <name type="scientific">Rhodocollybia butyracea</name>
    <dbReference type="NCBI Taxonomy" id="206335"/>
    <lineage>
        <taxon>Eukaryota</taxon>
        <taxon>Fungi</taxon>
        <taxon>Dikarya</taxon>
        <taxon>Basidiomycota</taxon>
        <taxon>Agaricomycotina</taxon>
        <taxon>Agaricomycetes</taxon>
        <taxon>Agaricomycetidae</taxon>
        <taxon>Agaricales</taxon>
        <taxon>Marasmiineae</taxon>
        <taxon>Omphalotaceae</taxon>
        <taxon>Rhodocollybia</taxon>
    </lineage>
</organism>
<dbReference type="AlphaFoldDB" id="A0A9P5PZ22"/>
<feature type="region of interest" description="Disordered" evidence="1">
    <location>
        <begin position="263"/>
        <end position="308"/>
    </location>
</feature>
<comment type="caution">
    <text evidence="2">The sequence shown here is derived from an EMBL/GenBank/DDBJ whole genome shotgun (WGS) entry which is preliminary data.</text>
</comment>
<feature type="region of interest" description="Disordered" evidence="1">
    <location>
        <begin position="397"/>
        <end position="416"/>
    </location>
</feature>
<evidence type="ECO:0000313" key="2">
    <source>
        <dbReference type="EMBL" id="KAF9070805.1"/>
    </source>
</evidence>
<name>A0A9P5PZ22_9AGAR</name>
<protein>
    <submittedName>
        <fullName evidence="2">Uncharacterized protein</fullName>
    </submittedName>
</protein>